<dbReference type="Pfam" id="PF10005">
    <property type="entry name" value="Zn_ribbon_DZR_6"/>
    <property type="match status" value="1"/>
</dbReference>
<dbReference type="Pfam" id="PF15887">
    <property type="entry name" value="Peptidase_Mx"/>
    <property type="match status" value="1"/>
</dbReference>
<protein>
    <recommendedName>
        <fullName evidence="1">Zinc-ribbon domain-containing protein</fullName>
    </recommendedName>
</protein>
<proteinExistence type="predicted"/>
<gene>
    <name evidence="2" type="ORF">D3P06_01835</name>
</gene>
<comment type="caution">
    <text evidence="2">The sequence shown here is derived from an EMBL/GenBank/DDBJ whole genome shotgun (WGS) entry which is preliminary data.</text>
</comment>
<dbReference type="InterPro" id="IPR011201">
    <property type="entry name" value="Zinc-ribbon_6_bact"/>
</dbReference>
<dbReference type="Proteomes" id="UP000285530">
    <property type="component" value="Unassembled WGS sequence"/>
</dbReference>
<evidence type="ECO:0000259" key="1">
    <source>
        <dbReference type="Pfam" id="PF10005"/>
    </source>
</evidence>
<dbReference type="AlphaFoldDB" id="A0A419A206"/>
<dbReference type="OrthoDB" id="256753at2"/>
<dbReference type="InterPro" id="IPR031321">
    <property type="entry name" value="UCP012641"/>
</dbReference>
<evidence type="ECO:0000313" key="3">
    <source>
        <dbReference type="Proteomes" id="UP000285530"/>
    </source>
</evidence>
<dbReference type="RefSeq" id="WP_119884914.1">
    <property type="nucleotide sequence ID" value="NZ_CP067169.1"/>
</dbReference>
<feature type="domain" description="Zinc-ribbon" evidence="1">
    <location>
        <begin position="4"/>
        <end position="73"/>
    </location>
</feature>
<evidence type="ECO:0000313" key="2">
    <source>
        <dbReference type="EMBL" id="RJL06962.1"/>
    </source>
</evidence>
<keyword evidence="3" id="KW-1185">Reference proteome</keyword>
<sequence length="325" mass="36825">MQRFSCPHCGTRAYFHNLICNCGEALVYDPERMEMVADAPRCLNRDSIFCNWTAPAAGRLCRSCAMSEVVPILHVGENERLLASAERAKRWVLANLAKWGWFTEADPGRRPRFLMLSEDTGNGSRTQQITMGHAHGEITINVTEADELIRLKRQLKLGEQYRSMVGHFRHELAHFLFDRLAVAPDFLTAFRATFGDERADYGQALQRHYENPRDPGEDYITGYATAHPHEDWAETVAHLLHLTDVTDSFCSTHLAMPGVPPDYHAYAEDDPHRLLSIAAEITIAVNDINRALDNSDLYPFVLTMPVRDKIAFAHGWLKNHRARGA</sequence>
<dbReference type="EMBL" id="QZEV01000004">
    <property type="protein sequence ID" value="RJL06962.1"/>
    <property type="molecule type" value="Genomic_DNA"/>
</dbReference>
<dbReference type="Gene3D" id="3.40.390.70">
    <property type="match status" value="1"/>
</dbReference>
<accession>A0A419A206</accession>
<reference evidence="2 3" key="1">
    <citation type="submission" date="2018-09" db="EMBL/GenBank/DDBJ databases">
        <title>Paracoccus onubensis nov. sp. a moderate halophilic bacterium isolated from Gruta de las Maravillas (Aracena, Spain).</title>
        <authorList>
            <person name="Jurado V."/>
            <person name="Gutierrez-Patricio S."/>
            <person name="Gonzalez-Pimentel J.L."/>
            <person name="Laiz L."/>
            <person name="Saiz-Jimenez C."/>
        </authorList>
    </citation>
    <scope>NUCLEOTIDE SEQUENCE [LARGE SCALE GENOMIC DNA]</scope>
    <source>
        <strain evidence="2 3">DSM 19484</strain>
    </source>
</reference>
<organism evidence="2 3">
    <name type="scientific">Paracoccus aestuarii</name>
    <dbReference type="NCBI Taxonomy" id="453842"/>
    <lineage>
        <taxon>Bacteria</taxon>
        <taxon>Pseudomonadati</taxon>
        <taxon>Pseudomonadota</taxon>
        <taxon>Alphaproteobacteria</taxon>
        <taxon>Rhodobacterales</taxon>
        <taxon>Paracoccaceae</taxon>
        <taxon>Paracoccus</taxon>
    </lineage>
</organism>
<name>A0A419A206_9RHOB</name>